<comment type="similarity">
    <text evidence="1">Belongs to the disease resistance NB-LRR family.</text>
</comment>
<evidence type="ECO:0000313" key="17">
    <source>
        <dbReference type="RefSeq" id="XP_027075971.1"/>
    </source>
</evidence>
<dbReference type="FunFam" id="1.10.10.10:FF:000322">
    <property type="entry name" value="Probable disease resistance protein At1g63360"/>
    <property type="match status" value="1"/>
</dbReference>
<dbReference type="InterPro" id="IPR027417">
    <property type="entry name" value="P-loop_NTPase"/>
</dbReference>
<dbReference type="InterPro" id="IPR041118">
    <property type="entry name" value="Rx_N"/>
</dbReference>
<feature type="domain" description="Disease resistance protein winged helix" evidence="10">
    <location>
        <begin position="444"/>
        <end position="516"/>
    </location>
</feature>
<dbReference type="Pfam" id="PF18052">
    <property type="entry name" value="Rx_N"/>
    <property type="match status" value="1"/>
</dbReference>
<dbReference type="InterPro" id="IPR002182">
    <property type="entry name" value="NB-ARC"/>
</dbReference>
<dbReference type="RefSeq" id="XP_071906631.1">
    <property type="nucleotide sequence ID" value="XM_072050530.1"/>
</dbReference>
<reference evidence="13 14" key="2">
    <citation type="submission" date="2025-04" db="UniProtKB">
        <authorList>
            <consortium name="RefSeq"/>
        </authorList>
    </citation>
    <scope>IDENTIFICATION</scope>
    <source>
        <tissue evidence="13 14">Leaves</tissue>
    </source>
</reference>
<dbReference type="RefSeq" id="XP_071906619.1">
    <property type="nucleotide sequence ID" value="XM_072050518.1"/>
</dbReference>
<sequence length="1052" mass="118576">MADAVISATIQVALETAVSLATDRIGMLVGFKKDVASMTRSLRFINALLADAEERQQNQDRGVQEWLKSLEEVAYDAGNVLDELNYESLRHQVESRNQHKRKVCCFFSFSNTNLAFRWRMASKVRGIKLKLNEINQEASDLGLFERAVMTAALPAAADAGDKRNRQTDSVVAPMIGRADDESKIVKMLLSPSEKVVSCLPITGMGGLGKTTLAKSIYNNKQIDEHFNKKIWVCVSKKAPILDLFKLILLQLTEKKVEVEEKVEVEDRNVIVGKIGNQLGGKRYFLVLDDVWDDDQALWDDFFTTLRGLNPTNGSWCLVTTRIGQVADIVSGALMMDDEAYALGRLPDNLCWSILKEKVVGGGEVPYELKAIKERIIKRCDGLPLAASVIGGLLRLKRKEEWQSILENRLFRLSGDEDPVMQILKLSFDNLPSPNIKKCFAYCSIFPKDTEMEGDMLIELWMAEGFLQGDLNSQMMMEEIGMNYLRILLQSSLLEEIIDESETSASYKMHDLVHDLVELISKSTKVFNSGDAQIIDNGNQIRYLATDSFGGGEDREKLLESLSTSLHTLFIVNGYLSGDMLMKLKNLYVLNLSRTRTRELPVSIGKLIHLRYVNLEWSEISILPNSLCKLYNLQTLALSGSNVKDLPKGTCDLISLRHLHYYKSDKEFQMPLEMGQLTCLQTLEFFNVGREKGRRIGELGSLKNLKGKLRIRNLELVKDKEGAEEAKLSEKANLFRLYLEWAPDREGDDYNDEDVLDGLRPHPKLEELVIWNFMGDQFPRWLMDLPTTTTLPESATALPKLASLAFNFCNRCRELLPLQNFTSLKELEIYRCSGLTTLPGDMLHSCASLQKLWVSHCDNLISFPLDLQQTPSLLELELYCCPKLKTSMTPKGFGFLTSLRELAIGPFSDDDGDDHENSSIYNEFDWSGLISSSSSSSSSALHELELYGLPHMESLPPQIQYLTTLTSLMLRDFGGVKALPDWFGNSAALEELYLIGFKELRHLPSEDAMRSLTKLKKLRVIGSPLLKERCTPESSGPDSQWSKVSHIQDLGIR</sequence>
<dbReference type="RefSeq" id="XP_071906640.1">
    <property type="nucleotide sequence ID" value="XM_072050539.1"/>
</dbReference>
<evidence type="ECO:0000313" key="25">
    <source>
        <dbReference type="RefSeq" id="XP_071906640.1"/>
    </source>
</evidence>
<keyword evidence="2" id="KW-0433">Leucine-rich repeat</keyword>
<dbReference type="AlphaFoldDB" id="A0A6P6TBW5"/>
<dbReference type="RefSeq" id="XP_071906657.1">
    <property type="nucleotide sequence ID" value="XM_072050556.1"/>
</dbReference>
<dbReference type="InterPro" id="IPR036388">
    <property type="entry name" value="WH-like_DNA-bd_sf"/>
</dbReference>
<organism evidence="12 13">
    <name type="scientific">Coffea arabica</name>
    <name type="common">Arabian coffee</name>
    <dbReference type="NCBI Taxonomy" id="13443"/>
    <lineage>
        <taxon>Eukaryota</taxon>
        <taxon>Viridiplantae</taxon>
        <taxon>Streptophyta</taxon>
        <taxon>Embryophyta</taxon>
        <taxon>Tracheophyta</taxon>
        <taxon>Spermatophyta</taxon>
        <taxon>Magnoliopsida</taxon>
        <taxon>eudicotyledons</taxon>
        <taxon>Gunneridae</taxon>
        <taxon>Pentapetalae</taxon>
        <taxon>asterids</taxon>
        <taxon>lamiids</taxon>
        <taxon>Gentianales</taxon>
        <taxon>Rubiaceae</taxon>
        <taxon>Ixoroideae</taxon>
        <taxon>Gardenieae complex</taxon>
        <taxon>Bertiereae - Coffeeae clade</taxon>
        <taxon>Coffeeae</taxon>
        <taxon>Coffea</taxon>
    </lineage>
</organism>
<evidence type="ECO:0000313" key="28">
    <source>
        <dbReference type="RefSeq" id="XP_071906657.1"/>
    </source>
</evidence>
<proteinExistence type="inferred from homology"/>
<dbReference type="SUPFAM" id="SSF52058">
    <property type="entry name" value="L domain-like"/>
    <property type="match status" value="2"/>
</dbReference>
<dbReference type="RefSeq" id="XP_071906635.1">
    <property type="nucleotide sequence ID" value="XM_072050534.1"/>
</dbReference>
<dbReference type="RefSeq" id="XP_027075962.1">
    <property type="nucleotide sequence ID" value="XM_027220161.1"/>
</dbReference>
<evidence type="ECO:0000256" key="4">
    <source>
        <dbReference type="ARBA" id="ARBA00022741"/>
    </source>
</evidence>
<evidence type="ECO:0000313" key="22">
    <source>
        <dbReference type="RefSeq" id="XP_071906630.1"/>
    </source>
</evidence>
<evidence type="ECO:0000256" key="7">
    <source>
        <dbReference type="SAM" id="MobiDB-lite"/>
    </source>
</evidence>
<name>A0A6P6TBW5_COFAR</name>
<evidence type="ECO:0000313" key="15">
    <source>
        <dbReference type="RefSeq" id="XP_027075961.1"/>
    </source>
</evidence>
<dbReference type="Pfam" id="PF23559">
    <property type="entry name" value="WHD_DRP"/>
    <property type="match status" value="1"/>
</dbReference>
<reference evidence="12" key="1">
    <citation type="journal article" date="2025" name="Foods">
        <title>Unveiling the Microbial Signatures of Arabica Coffee Cherries: Insights into Ripeness Specific Diversity, Functional Traits, and Implications for Quality and Safety.</title>
        <authorList>
            <consortium name="RefSeq"/>
            <person name="Tenea G.N."/>
            <person name="Cifuentes V."/>
            <person name="Reyes P."/>
            <person name="Cevallos-Vallejos M."/>
        </authorList>
    </citation>
    <scope>NUCLEOTIDE SEQUENCE [LARGE SCALE GENOMIC DNA]</scope>
</reference>
<dbReference type="RefSeq" id="XP_071906630.1">
    <property type="nucleotide sequence ID" value="XM_072050529.1"/>
</dbReference>
<dbReference type="InterPro" id="IPR058922">
    <property type="entry name" value="WHD_DRP"/>
</dbReference>
<dbReference type="Proteomes" id="UP001652660">
    <property type="component" value="Chromosome 1e"/>
</dbReference>
<dbReference type="CDD" id="cd14798">
    <property type="entry name" value="RX-CC_like"/>
    <property type="match status" value="1"/>
</dbReference>
<dbReference type="GO" id="GO:0006952">
    <property type="term" value="P:defense response"/>
    <property type="evidence" value="ECO:0007669"/>
    <property type="project" value="UniProtKB-KW"/>
</dbReference>
<dbReference type="PANTHER" id="PTHR36766:SF70">
    <property type="entry name" value="DISEASE RESISTANCE PROTEIN RGA4"/>
    <property type="match status" value="1"/>
</dbReference>
<dbReference type="GO" id="GO:0043531">
    <property type="term" value="F:ADP binding"/>
    <property type="evidence" value="ECO:0007669"/>
    <property type="project" value="InterPro"/>
</dbReference>
<evidence type="ECO:0000313" key="23">
    <source>
        <dbReference type="RefSeq" id="XP_071906631.1"/>
    </source>
</evidence>
<dbReference type="PANTHER" id="PTHR36766">
    <property type="entry name" value="PLANT BROAD-SPECTRUM MILDEW RESISTANCE PROTEIN RPW8"/>
    <property type="match status" value="1"/>
</dbReference>
<evidence type="ECO:0000313" key="29">
    <source>
        <dbReference type="RefSeq" id="XP_071906658.1"/>
    </source>
</evidence>
<protein>
    <submittedName>
        <fullName evidence="13 14 18 19">Disease resistance protein RGA3</fullName>
    </submittedName>
</protein>
<dbReference type="RefSeq" id="XP_027075961.1">
    <property type="nucleotide sequence ID" value="XM_027220160.1"/>
</dbReference>
<feature type="domain" description="R13L1/DRL21-like LRR repeat region" evidence="11">
    <location>
        <begin position="695"/>
        <end position="831"/>
    </location>
</feature>
<dbReference type="Gene3D" id="1.10.8.430">
    <property type="entry name" value="Helical domain of apoptotic protease-activating factors"/>
    <property type="match status" value="1"/>
</dbReference>
<dbReference type="InterPro" id="IPR038005">
    <property type="entry name" value="RX-like_CC"/>
</dbReference>
<evidence type="ECO:0000259" key="10">
    <source>
        <dbReference type="Pfam" id="PF23559"/>
    </source>
</evidence>
<evidence type="ECO:0000313" key="20">
    <source>
        <dbReference type="RefSeq" id="XP_071906619.1"/>
    </source>
</evidence>
<dbReference type="InterPro" id="IPR042197">
    <property type="entry name" value="Apaf_helical"/>
</dbReference>
<dbReference type="Pfam" id="PF00931">
    <property type="entry name" value="NB-ARC"/>
    <property type="match status" value="1"/>
</dbReference>
<dbReference type="SUPFAM" id="SSF52540">
    <property type="entry name" value="P-loop containing nucleoside triphosphate hydrolases"/>
    <property type="match status" value="1"/>
</dbReference>
<evidence type="ECO:0000256" key="5">
    <source>
        <dbReference type="ARBA" id="ARBA00022821"/>
    </source>
</evidence>
<evidence type="ECO:0000313" key="14">
    <source>
        <dbReference type="RefSeq" id="XP_027075938.1"/>
    </source>
</evidence>
<dbReference type="Gene3D" id="1.10.10.10">
    <property type="entry name" value="Winged helix-like DNA-binding domain superfamily/Winged helix DNA-binding domain"/>
    <property type="match status" value="1"/>
</dbReference>
<feature type="compositionally biased region" description="Polar residues" evidence="7">
    <location>
        <begin position="1031"/>
        <end position="1044"/>
    </location>
</feature>
<dbReference type="RefSeq" id="XP_071906666.1">
    <property type="nucleotide sequence ID" value="XM_072050565.1"/>
</dbReference>
<dbReference type="RefSeq" id="XP_071906611.1">
    <property type="nucleotide sequence ID" value="XM_072050510.1"/>
</dbReference>
<dbReference type="RefSeq" id="XP_027075933.1">
    <property type="nucleotide sequence ID" value="XM_027220132.1"/>
</dbReference>
<evidence type="ECO:0000313" key="24">
    <source>
        <dbReference type="RefSeq" id="XP_071906635.1"/>
    </source>
</evidence>
<dbReference type="GO" id="GO:0005524">
    <property type="term" value="F:ATP binding"/>
    <property type="evidence" value="ECO:0007669"/>
    <property type="project" value="UniProtKB-KW"/>
</dbReference>
<dbReference type="InterPro" id="IPR056789">
    <property type="entry name" value="LRR_R13L1-DRL21"/>
</dbReference>
<accession>A0A6P6TBW5</accession>
<dbReference type="RefSeq" id="XP_071906616.1">
    <property type="nucleotide sequence ID" value="XM_072050515.1"/>
</dbReference>
<evidence type="ECO:0000313" key="16">
    <source>
        <dbReference type="RefSeq" id="XP_027075962.1"/>
    </source>
</evidence>
<dbReference type="RefSeq" id="XP_071906626.1">
    <property type="nucleotide sequence ID" value="XM_072050525.1"/>
</dbReference>
<keyword evidence="3" id="KW-0677">Repeat</keyword>
<feature type="domain" description="NB-ARC" evidence="8">
    <location>
        <begin position="182"/>
        <end position="359"/>
    </location>
</feature>
<evidence type="ECO:0000256" key="6">
    <source>
        <dbReference type="ARBA" id="ARBA00022840"/>
    </source>
</evidence>
<evidence type="ECO:0000259" key="11">
    <source>
        <dbReference type="Pfam" id="PF25019"/>
    </source>
</evidence>
<feature type="region of interest" description="Disordered" evidence="7">
    <location>
        <begin position="1028"/>
        <end position="1052"/>
    </location>
</feature>
<dbReference type="OrthoDB" id="5279713at2759"/>
<evidence type="ECO:0000256" key="1">
    <source>
        <dbReference type="ARBA" id="ARBA00008894"/>
    </source>
</evidence>
<evidence type="ECO:0000259" key="8">
    <source>
        <dbReference type="Pfam" id="PF00931"/>
    </source>
</evidence>
<evidence type="ECO:0000256" key="3">
    <source>
        <dbReference type="ARBA" id="ARBA00022737"/>
    </source>
</evidence>
<dbReference type="GeneID" id="113699785"/>
<dbReference type="Gene3D" id="1.20.5.4130">
    <property type="match status" value="1"/>
</dbReference>
<dbReference type="RefSeq" id="XP_071906641.1">
    <property type="nucleotide sequence ID" value="XM_072050540.1"/>
</dbReference>
<evidence type="ECO:0000313" key="31">
    <source>
        <dbReference type="RefSeq" id="XP_071906668.1"/>
    </source>
</evidence>
<dbReference type="RefSeq" id="XP_027075938.1">
    <property type="nucleotide sequence ID" value="XM_027220137.1"/>
</dbReference>
<evidence type="ECO:0000256" key="2">
    <source>
        <dbReference type="ARBA" id="ARBA00022614"/>
    </source>
</evidence>
<dbReference type="RefSeq" id="XP_071906658.1">
    <property type="nucleotide sequence ID" value="XM_072050557.1"/>
</dbReference>
<evidence type="ECO:0000313" key="13">
    <source>
        <dbReference type="RefSeq" id="XP_027075933.1"/>
    </source>
</evidence>
<gene>
    <name evidence="13 14 15 16 17 18 19 20 21 22 23 24 25 26 27 28 29 30 31" type="primary">LOC113699785</name>
</gene>
<keyword evidence="12" id="KW-1185">Reference proteome</keyword>
<evidence type="ECO:0000313" key="21">
    <source>
        <dbReference type="RefSeq" id="XP_071906626.1"/>
    </source>
</evidence>
<evidence type="ECO:0000259" key="9">
    <source>
        <dbReference type="Pfam" id="PF18052"/>
    </source>
</evidence>
<evidence type="ECO:0000313" key="26">
    <source>
        <dbReference type="RefSeq" id="XP_071906641.1"/>
    </source>
</evidence>
<dbReference type="PRINTS" id="PR00364">
    <property type="entry name" value="DISEASERSIST"/>
</dbReference>
<dbReference type="Gene3D" id="3.40.50.300">
    <property type="entry name" value="P-loop containing nucleotide triphosphate hydrolases"/>
    <property type="match status" value="1"/>
</dbReference>
<dbReference type="GO" id="GO:0051707">
    <property type="term" value="P:response to other organism"/>
    <property type="evidence" value="ECO:0007669"/>
    <property type="project" value="UniProtKB-ARBA"/>
</dbReference>
<evidence type="ECO:0000313" key="12">
    <source>
        <dbReference type="Proteomes" id="UP001652660"/>
    </source>
</evidence>
<evidence type="ECO:0000313" key="19">
    <source>
        <dbReference type="RefSeq" id="XP_071906616.1"/>
    </source>
</evidence>
<keyword evidence="5" id="KW-0611">Plant defense</keyword>
<dbReference type="RefSeq" id="XP_071906650.1">
    <property type="nucleotide sequence ID" value="XM_072050549.1"/>
</dbReference>
<keyword evidence="6" id="KW-0067">ATP-binding</keyword>
<evidence type="ECO:0000313" key="30">
    <source>
        <dbReference type="RefSeq" id="XP_071906666.1"/>
    </source>
</evidence>
<dbReference type="InterPro" id="IPR032675">
    <property type="entry name" value="LRR_dom_sf"/>
</dbReference>
<evidence type="ECO:0000313" key="27">
    <source>
        <dbReference type="RefSeq" id="XP_071906650.1"/>
    </source>
</evidence>
<dbReference type="RefSeq" id="XP_071906668.1">
    <property type="nucleotide sequence ID" value="XM_072050567.1"/>
</dbReference>
<dbReference type="Gene3D" id="3.80.10.10">
    <property type="entry name" value="Ribonuclease Inhibitor"/>
    <property type="match status" value="2"/>
</dbReference>
<dbReference type="RefSeq" id="XP_027075971.1">
    <property type="nucleotide sequence ID" value="XM_027220170.1"/>
</dbReference>
<dbReference type="Pfam" id="PF25019">
    <property type="entry name" value="LRR_R13L1-DRL21"/>
    <property type="match status" value="1"/>
</dbReference>
<keyword evidence="4" id="KW-0547">Nucleotide-binding</keyword>
<evidence type="ECO:0000313" key="18">
    <source>
        <dbReference type="RefSeq" id="XP_071906611.1"/>
    </source>
</evidence>
<feature type="domain" description="Disease resistance N-terminal" evidence="9">
    <location>
        <begin position="10"/>
        <end position="101"/>
    </location>
</feature>